<keyword evidence="3" id="KW-1185">Reference proteome</keyword>
<dbReference type="Proteomes" id="UP000594263">
    <property type="component" value="Unplaced"/>
</dbReference>
<proteinExistence type="predicted"/>
<feature type="transmembrane region" description="Helical" evidence="1">
    <location>
        <begin position="135"/>
        <end position="156"/>
    </location>
</feature>
<feature type="transmembrane region" description="Helical" evidence="1">
    <location>
        <begin position="186"/>
        <end position="205"/>
    </location>
</feature>
<name>A0A7N1A9K2_KALFE</name>
<dbReference type="AlphaFoldDB" id="A0A7N1A9K2"/>
<feature type="transmembrane region" description="Helical" evidence="1">
    <location>
        <begin position="232"/>
        <end position="254"/>
    </location>
</feature>
<dbReference type="OMA" id="RAICILM"/>
<dbReference type="EnsemblPlants" id="Kaladp0970s0001.1.v1.1">
    <property type="protein sequence ID" value="Kaladp0970s0001.1.v1.1"/>
    <property type="gene ID" value="Kaladp0970s0001.v1.1"/>
</dbReference>
<reference evidence="2" key="1">
    <citation type="submission" date="2021-01" db="UniProtKB">
        <authorList>
            <consortium name="EnsemblPlants"/>
        </authorList>
    </citation>
    <scope>IDENTIFICATION</scope>
</reference>
<evidence type="ECO:0000256" key="1">
    <source>
        <dbReference type="SAM" id="Phobius"/>
    </source>
</evidence>
<dbReference type="Gramene" id="Kaladp0970s0001.1.v1.1">
    <property type="protein sequence ID" value="Kaladp0970s0001.1.v1.1"/>
    <property type="gene ID" value="Kaladp0970s0001.v1.1"/>
</dbReference>
<organism evidence="2 3">
    <name type="scientific">Kalanchoe fedtschenkoi</name>
    <name type="common">Lavender scallops</name>
    <name type="synonym">South American air plant</name>
    <dbReference type="NCBI Taxonomy" id="63787"/>
    <lineage>
        <taxon>Eukaryota</taxon>
        <taxon>Viridiplantae</taxon>
        <taxon>Streptophyta</taxon>
        <taxon>Embryophyta</taxon>
        <taxon>Tracheophyta</taxon>
        <taxon>Spermatophyta</taxon>
        <taxon>Magnoliopsida</taxon>
        <taxon>eudicotyledons</taxon>
        <taxon>Gunneridae</taxon>
        <taxon>Pentapetalae</taxon>
        <taxon>Saxifragales</taxon>
        <taxon>Crassulaceae</taxon>
        <taxon>Kalanchoe</taxon>
    </lineage>
</organism>
<keyword evidence="1" id="KW-0812">Transmembrane</keyword>
<keyword evidence="1" id="KW-0472">Membrane</keyword>
<evidence type="ECO:0000313" key="3">
    <source>
        <dbReference type="Proteomes" id="UP000594263"/>
    </source>
</evidence>
<protein>
    <submittedName>
        <fullName evidence="2">Uncharacterized protein</fullName>
    </submittedName>
</protein>
<accession>A0A7N1A9K2</accession>
<keyword evidence="1" id="KW-1133">Transmembrane helix</keyword>
<sequence>MCKCLLPVIFIRNVQQDSCDTNFSLTPWYSYTCVHCVIRKASATTSLILCCHFCIRFLLISKFFQIDCLLSCAAASLSGGKIEDIEELGSSNEEGQGYVTALINKLKRWFLSHAQHLNFFSILVLASVPNPLFDLAGIMCGQFGISFWNFFFATLIGKAFIKTHIQTVFIISVCNNQLLNWIENELIWLLSQIPGFAAVLPNIVAKLNAMRDKYLAAPVPAPSQIKVKKWDFSFASVWNAIVWIMLLNFFIQIVNATSRRYLKKQQEKELATLIGKS</sequence>
<evidence type="ECO:0000313" key="2">
    <source>
        <dbReference type="EnsemblPlants" id="Kaladp0970s0001.1.v1.1"/>
    </source>
</evidence>